<dbReference type="PROSITE" id="PS51077">
    <property type="entry name" value="HTH_ICLR"/>
    <property type="match status" value="1"/>
</dbReference>
<dbReference type="GO" id="GO:0003700">
    <property type="term" value="F:DNA-binding transcription factor activity"/>
    <property type="evidence" value="ECO:0007669"/>
    <property type="project" value="TreeGrafter"/>
</dbReference>
<feature type="domain" description="HTH iclR-type" evidence="2">
    <location>
        <begin position="26"/>
        <end position="87"/>
    </location>
</feature>
<dbReference type="InterPro" id="IPR036388">
    <property type="entry name" value="WH-like_DNA-bd_sf"/>
</dbReference>
<dbReference type="GO" id="GO:0045892">
    <property type="term" value="P:negative regulation of DNA-templated transcription"/>
    <property type="evidence" value="ECO:0007669"/>
    <property type="project" value="TreeGrafter"/>
</dbReference>
<dbReference type="SUPFAM" id="SSF46785">
    <property type="entry name" value="Winged helix' DNA-binding domain"/>
    <property type="match status" value="1"/>
</dbReference>
<dbReference type="InterPro" id="IPR005471">
    <property type="entry name" value="Tscrpt_reg_IclR_N"/>
</dbReference>
<keyword evidence="4" id="KW-1185">Reference proteome</keyword>
<evidence type="ECO:0000259" key="2">
    <source>
        <dbReference type="PROSITE" id="PS51077"/>
    </source>
</evidence>
<sequence>MDTGSVERVTVGTSVSRSEREGNERGEYLARALRVLEVVAAADEPMALSDVCRRLSLPMTTVHRLLGALCRTGVLRRDGRRRYSMGVRIAVVGDPR</sequence>
<dbReference type="Proteomes" id="UP000542674">
    <property type="component" value="Unassembled WGS sequence"/>
</dbReference>
<dbReference type="InterPro" id="IPR036390">
    <property type="entry name" value="WH_DNA-bd_sf"/>
</dbReference>
<dbReference type="PANTHER" id="PTHR30136:SF24">
    <property type="entry name" value="HTH-TYPE TRANSCRIPTIONAL REPRESSOR ALLR"/>
    <property type="match status" value="1"/>
</dbReference>
<dbReference type="InterPro" id="IPR050707">
    <property type="entry name" value="HTH_MetabolicPath_Reg"/>
</dbReference>
<accession>A0A7W7T1D6</accession>
<dbReference type="GO" id="GO:0003677">
    <property type="term" value="F:DNA binding"/>
    <property type="evidence" value="ECO:0007669"/>
    <property type="project" value="UniProtKB-KW"/>
</dbReference>
<dbReference type="PANTHER" id="PTHR30136">
    <property type="entry name" value="HELIX-TURN-HELIX TRANSCRIPTIONAL REGULATOR, ICLR FAMILY"/>
    <property type="match status" value="1"/>
</dbReference>
<name>A0A7W7T1D6_9PSEU</name>
<dbReference type="SMART" id="SM00346">
    <property type="entry name" value="HTH_ICLR"/>
    <property type="match status" value="1"/>
</dbReference>
<dbReference type="EMBL" id="JACHJS010000001">
    <property type="protein sequence ID" value="MBB4963510.1"/>
    <property type="molecule type" value="Genomic_DNA"/>
</dbReference>
<comment type="caution">
    <text evidence="3">The sequence shown here is derived from an EMBL/GenBank/DDBJ whole genome shotgun (WGS) entry which is preliminary data.</text>
</comment>
<reference evidence="3 4" key="1">
    <citation type="submission" date="2020-08" db="EMBL/GenBank/DDBJ databases">
        <title>Sequencing the genomes of 1000 actinobacteria strains.</title>
        <authorList>
            <person name="Klenk H.-P."/>
        </authorList>
    </citation>
    <scope>NUCLEOTIDE SEQUENCE [LARGE SCALE GENOMIC DNA]</scope>
    <source>
        <strain evidence="3 4">DSM 45084</strain>
    </source>
</reference>
<keyword evidence="3" id="KW-0238">DNA-binding</keyword>
<gene>
    <name evidence="3" type="ORF">F4559_000869</name>
</gene>
<feature type="region of interest" description="Disordered" evidence="1">
    <location>
        <begin position="1"/>
        <end position="24"/>
    </location>
</feature>
<evidence type="ECO:0000313" key="3">
    <source>
        <dbReference type="EMBL" id="MBB4963510.1"/>
    </source>
</evidence>
<dbReference type="RefSeq" id="WP_376774703.1">
    <property type="nucleotide sequence ID" value="NZ_BAABAI010000008.1"/>
</dbReference>
<dbReference type="AlphaFoldDB" id="A0A7W7T1D6"/>
<protein>
    <submittedName>
        <fullName evidence="3">DNA-binding IclR family transcriptional regulator</fullName>
    </submittedName>
</protein>
<evidence type="ECO:0000313" key="4">
    <source>
        <dbReference type="Proteomes" id="UP000542674"/>
    </source>
</evidence>
<dbReference type="Gene3D" id="1.10.10.10">
    <property type="entry name" value="Winged helix-like DNA-binding domain superfamily/Winged helix DNA-binding domain"/>
    <property type="match status" value="1"/>
</dbReference>
<evidence type="ECO:0000256" key="1">
    <source>
        <dbReference type="SAM" id="MobiDB-lite"/>
    </source>
</evidence>
<dbReference type="Pfam" id="PF09339">
    <property type="entry name" value="HTH_IclR"/>
    <property type="match status" value="1"/>
</dbReference>
<organism evidence="3 4">
    <name type="scientific">Saccharothrix violaceirubra</name>
    <dbReference type="NCBI Taxonomy" id="413306"/>
    <lineage>
        <taxon>Bacteria</taxon>
        <taxon>Bacillati</taxon>
        <taxon>Actinomycetota</taxon>
        <taxon>Actinomycetes</taxon>
        <taxon>Pseudonocardiales</taxon>
        <taxon>Pseudonocardiaceae</taxon>
        <taxon>Saccharothrix</taxon>
    </lineage>
</organism>
<proteinExistence type="predicted"/>